<dbReference type="Pfam" id="PF10521">
    <property type="entry name" value="Tti2"/>
    <property type="match status" value="1"/>
</dbReference>
<keyword evidence="3" id="KW-1185">Reference proteome</keyword>
<dbReference type="OrthoDB" id="6417021at2759"/>
<proteinExistence type="inferred from homology"/>
<organism evidence="2 3">
    <name type="scientific">Cyclocybe aegerita</name>
    <name type="common">Black poplar mushroom</name>
    <name type="synonym">Agrocybe aegerita</name>
    <dbReference type="NCBI Taxonomy" id="1973307"/>
    <lineage>
        <taxon>Eukaryota</taxon>
        <taxon>Fungi</taxon>
        <taxon>Dikarya</taxon>
        <taxon>Basidiomycota</taxon>
        <taxon>Agaricomycotina</taxon>
        <taxon>Agaricomycetes</taxon>
        <taxon>Agaricomycetidae</taxon>
        <taxon>Agaricales</taxon>
        <taxon>Agaricineae</taxon>
        <taxon>Bolbitiaceae</taxon>
        <taxon>Cyclocybe</taxon>
    </lineage>
</organism>
<comment type="caution">
    <text evidence="2">The sequence shown here is derived from an EMBL/GenBank/DDBJ whole genome shotgun (WGS) entry which is preliminary data.</text>
</comment>
<dbReference type="PANTHER" id="PTHR32226:SF2">
    <property type="entry name" value="TELO2-INTERACTING PROTEIN 2"/>
    <property type="match status" value="1"/>
</dbReference>
<sequence>MAATAMSGNYVGLSSVLQKLEIPPDFTRYEEITEASTILALDLWKQSVVGTLDELLAMLRSTGESKLTIKDQGDIVLLCVPFENICPWNDATRSGQRDSWVAIECTPIAKSILALLPFSCSPQALVSQVLTQNLRPIFRANPHPHLHTATGRKVGKPAGGHLALQDYYEDQRWKKYPGIGSVVFWCVQNLESEAYENIWHLIIPPIMALLDDYEARYKLQGVEIVQELLHHVPKGLLSRTGIDGLLRQSLKNSLSHLQSPETPQLIRSAISASVNLTLLTTTVPPAGKPSSDRFDQLSSLLGEGIISGIWLYAEDKPAVVTATFDALPPLLEALEIGSARFLQALVPQLTHALIPRPLVDRDVQMQLSAIRVLETLMDVCKPRMKSWSETMLDGIARCWVGLYDEEQRDVTVNSEKRPNYLQGRDEVKKRLPKLCSKLVDVCPDVRQNYFPRFMEADRTLFEGLFIDINS</sequence>
<dbReference type="SUPFAM" id="SSF48371">
    <property type="entry name" value="ARM repeat"/>
    <property type="match status" value="1"/>
</dbReference>
<dbReference type="GO" id="GO:0005634">
    <property type="term" value="C:nucleus"/>
    <property type="evidence" value="ECO:0007669"/>
    <property type="project" value="TreeGrafter"/>
</dbReference>
<gene>
    <name evidence="2" type="ORF">AAE3_LOCUS9572</name>
</gene>
<accession>A0A8S0W949</accession>
<name>A0A8S0W949_CYCAE</name>
<evidence type="ECO:0000313" key="3">
    <source>
        <dbReference type="Proteomes" id="UP000467700"/>
    </source>
</evidence>
<reference evidence="2 3" key="1">
    <citation type="submission" date="2020-01" db="EMBL/GenBank/DDBJ databases">
        <authorList>
            <person name="Gupta K D."/>
        </authorList>
    </citation>
    <scope>NUCLEOTIDE SEQUENCE [LARGE SCALE GENOMIC DNA]</scope>
</reference>
<evidence type="ECO:0000313" key="2">
    <source>
        <dbReference type="EMBL" id="CAA7267428.1"/>
    </source>
</evidence>
<dbReference type="PANTHER" id="PTHR32226">
    <property type="entry name" value="TELO2-INTERACTING PROTEIN 2"/>
    <property type="match status" value="1"/>
</dbReference>
<dbReference type="Proteomes" id="UP000467700">
    <property type="component" value="Unassembled WGS sequence"/>
</dbReference>
<dbReference type="InterPro" id="IPR018870">
    <property type="entry name" value="Tti2"/>
</dbReference>
<dbReference type="GO" id="GO:0005829">
    <property type="term" value="C:cytosol"/>
    <property type="evidence" value="ECO:0007669"/>
    <property type="project" value="TreeGrafter"/>
</dbReference>
<dbReference type="InterPro" id="IPR016024">
    <property type="entry name" value="ARM-type_fold"/>
</dbReference>
<protein>
    <submittedName>
        <fullName evidence="2">Uncharacterized protein</fullName>
    </submittedName>
</protein>
<comment type="similarity">
    <text evidence="1">Belongs to the TTI2 family.</text>
</comment>
<dbReference type="EMBL" id="CACVBS010000059">
    <property type="protein sequence ID" value="CAA7267428.1"/>
    <property type="molecule type" value="Genomic_DNA"/>
</dbReference>
<dbReference type="Gene3D" id="1.25.10.10">
    <property type="entry name" value="Leucine-rich Repeat Variant"/>
    <property type="match status" value="1"/>
</dbReference>
<evidence type="ECO:0000256" key="1">
    <source>
        <dbReference type="ARBA" id="ARBA00034736"/>
    </source>
</evidence>
<dbReference type="GO" id="GO:0110078">
    <property type="term" value="C:TTT Hsp90 cochaperone complex"/>
    <property type="evidence" value="ECO:0007669"/>
    <property type="project" value="InterPro"/>
</dbReference>
<dbReference type="InterPro" id="IPR011989">
    <property type="entry name" value="ARM-like"/>
</dbReference>
<dbReference type="AlphaFoldDB" id="A0A8S0W949"/>